<keyword evidence="1" id="KW-1133">Transmembrane helix</keyword>
<keyword evidence="3" id="KW-1185">Reference proteome</keyword>
<proteinExistence type="predicted"/>
<dbReference type="RefSeq" id="WP_237444425.1">
    <property type="nucleotide sequence ID" value="NZ_CAKLPX010000002.1"/>
</dbReference>
<feature type="transmembrane region" description="Helical" evidence="1">
    <location>
        <begin position="44"/>
        <end position="62"/>
    </location>
</feature>
<organism evidence="2 3">
    <name type="scientific">Sinobacterium norvegicum</name>
    <dbReference type="NCBI Taxonomy" id="1641715"/>
    <lineage>
        <taxon>Bacteria</taxon>
        <taxon>Pseudomonadati</taxon>
        <taxon>Pseudomonadota</taxon>
        <taxon>Gammaproteobacteria</taxon>
        <taxon>Cellvibrionales</taxon>
        <taxon>Spongiibacteraceae</taxon>
        <taxon>Sinobacterium</taxon>
    </lineage>
</organism>
<accession>A0ABN8EH79</accession>
<comment type="caution">
    <text evidence="2">The sequence shown here is derived from an EMBL/GenBank/DDBJ whole genome shotgun (WGS) entry which is preliminary data.</text>
</comment>
<keyword evidence="1" id="KW-0812">Transmembrane</keyword>
<dbReference type="Proteomes" id="UP000838100">
    <property type="component" value="Unassembled WGS sequence"/>
</dbReference>
<evidence type="ECO:0000313" key="2">
    <source>
        <dbReference type="EMBL" id="CAH0991723.1"/>
    </source>
</evidence>
<protein>
    <recommendedName>
        <fullName evidence="4">DUF3185 family protein</fullName>
    </recommendedName>
</protein>
<sequence>MNKKLLSIILLVVGAGLIFWGYQLSGSVSSQFSKSLTGSFSDKIMLHYIGGAVCIAVGLFLAKK</sequence>
<evidence type="ECO:0000313" key="3">
    <source>
        <dbReference type="Proteomes" id="UP000838100"/>
    </source>
</evidence>
<dbReference type="InterPro" id="IPR021521">
    <property type="entry name" value="DUF3185"/>
</dbReference>
<evidence type="ECO:0008006" key="4">
    <source>
        <dbReference type="Google" id="ProtNLM"/>
    </source>
</evidence>
<dbReference type="Pfam" id="PF11381">
    <property type="entry name" value="DUF3185"/>
    <property type="match status" value="1"/>
</dbReference>
<keyword evidence="1" id="KW-0472">Membrane</keyword>
<feature type="transmembrane region" description="Helical" evidence="1">
    <location>
        <begin position="5"/>
        <end position="24"/>
    </location>
</feature>
<name>A0ABN8EH79_9GAMM</name>
<dbReference type="EMBL" id="CAKLPX010000002">
    <property type="protein sequence ID" value="CAH0991723.1"/>
    <property type="molecule type" value="Genomic_DNA"/>
</dbReference>
<reference evidence="2" key="1">
    <citation type="submission" date="2021-12" db="EMBL/GenBank/DDBJ databases">
        <authorList>
            <person name="Rodrigo-Torres L."/>
            <person name="Arahal R. D."/>
            <person name="Lucena T."/>
        </authorList>
    </citation>
    <scope>NUCLEOTIDE SEQUENCE</scope>
    <source>
        <strain evidence="2">CECT 8267</strain>
    </source>
</reference>
<gene>
    <name evidence="2" type="ORF">SIN8267_01837</name>
</gene>
<evidence type="ECO:0000256" key="1">
    <source>
        <dbReference type="SAM" id="Phobius"/>
    </source>
</evidence>